<evidence type="ECO:0000313" key="1">
    <source>
        <dbReference type="EMBL" id="KKN80237.1"/>
    </source>
</evidence>
<name>A0A0F9TZ10_9ZZZZ</name>
<reference evidence="1" key="1">
    <citation type="journal article" date="2015" name="Nature">
        <title>Complex archaea that bridge the gap between prokaryotes and eukaryotes.</title>
        <authorList>
            <person name="Spang A."/>
            <person name="Saw J.H."/>
            <person name="Jorgensen S.L."/>
            <person name="Zaremba-Niedzwiedzka K."/>
            <person name="Martijn J."/>
            <person name="Lind A.E."/>
            <person name="van Eijk R."/>
            <person name="Schleper C."/>
            <person name="Guy L."/>
            <person name="Ettema T.J."/>
        </authorList>
    </citation>
    <scope>NUCLEOTIDE SEQUENCE</scope>
</reference>
<dbReference type="EMBL" id="LAZR01000234">
    <property type="protein sequence ID" value="KKN80237.1"/>
    <property type="molecule type" value="Genomic_DNA"/>
</dbReference>
<sequence>MRISITVENSVPSPRYQYVVHHPHVAVEDELKPGETPAEARQRISTIANALWAKELIEQLLFADRRASIGNAEWCQEYLSSVGQDHAVLQKHVNPESLPPQVQATIKAIADGLSRGLAESLVAELKKISG</sequence>
<gene>
    <name evidence="1" type="ORF">LCGC14_0332060</name>
</gene>
<protein>
    <submittedName>
        <fullName evidence="1">Uncharacterized protein</fullName>
    </submittedName>
</protein>
<organism evidence="1">
    <name type="scientific">marine sediment metagenome</name>
    <dbReference type="NCBI Taxonomy" id="412755"/>
    <lineage>
        <taxon>unclassified sequences</taxon>
        <taxon>metagenomes</taxon>
        <taxon>ecological metagenomes</taxon>
    </lineage>
</organism>
<comment type="caution">
    <text evidence="1">The sequence shown here is derived from an EMBL/GenBank/DDBJ whole genome shotgun (WGS) entry which is preliminary data.</text>
</comment>
<dbReference type="AlphaFoldDB" id="A0A0F9TZ10"/>
<proteinExistence type="predicted"/>
<accession>A0A0F9TZ10</accession>